<keyword evidence="2" id="KW-1185">Reference proteome</keyword>
<name>A0A3M9MF07_9BACT</name>
<organism evidence="1 2">
    <name type="scientific">Rufibacter latericius</name>
    <dbReference type="NCBI Taxonomy" id="2487040"/>
    <lineage>
        <taxon>Bacteria</taxon>
        <taxon>Pseudomonadati</taxon>
        <taxon>Bacteroidota</taxon>
        <taxon>Cytophagia</taxon>
        <taxon>Cytophagales</taxon>
        <taxon>Hymenobacteraceae</taxon>
        <taxon>Rufibacter</taxon>
    </lineage>
</organism>
<accession>A0A3M9MF07</accession>
<dbReference type="EMBL" id="RJJD01000013">
    <property type="protein sequence ID" value="RNI24149.1"/>
    <property type="molecule type" value="Genomic_DNA"/>
</dbReference>
<dbReference type="AlphaFoldDB" id="A0A3M9MF07"/>
<gene>
    <name evidence="1" type="ORF">EFB08_17405</name>
</gene>
<evidence type="ECO:0000313" key="2">
    <source>
        <dbReference type="Proteomes" id="UP000272117"/>
    </source>
</evidence>
<proteinExistence type="predicted"/>
<dbReference type="Proteomes" id="UP000272117">
    <property type="component" value="Unassembled WGS sequence"/>
</dbReference>
<reference evidence="1 2" key="1">
    <citation type="submission" date="2018-11" db="EMBL/GenBank/DDBJ databases">
        <title>Rufibacter latericius sp. nov., isolated from water in Baiyang Lake.</title>
        <authorList>
            <person name="Yang Y."/>
        </authorList>
    </citation>
    <scope>NUCLEOTIDE SEQUENCE [LARGE SCALE GENOMIC DNA]</scope>
    <source>
        <strain evidence="1 2">R-22-1c-1</strain>
    </source>
</reference>
<dbReference type="RefSeq" id="WP_123128239.1">
    <property type="nucleotide sequence ID" value="NZ_RJJD01000013.1"/>
</dbReference>
<sequence>MKKTNRTAGLEKSLVATSAAYLLTKDGKAYGKFDSFFSACQHGLHAFRSERFLVERKEA</sequence>
<protein>
    <submittedName>
        <fullName evidence="1">Uncharacterized protein</fullName>
    </submittedName>
</protein>
<evidence type="ECO:0000313" key="1">
    <source>
        <dbReference type="EMBL" id="RNI24149.1"/>
    </source>
</evidence>
<comment type="caution">
    <text evidence="1">The sequence shown here is derived from an EMBL/GenBank/DDBJ whole genome shotgun (WGS) entry which is preliminary data.</text>
</comment>